<evidence type="ECO:0000313" key="4">
    <source>
        <dbReference type="Proteomes" id="UP001605990"/>
    </source>
</evidence>
<dbReference type="RefSeq" id="WP_394396179.1">
    <property type="nucleotide sequence ID" value="NZ_JBIENY010000523.1"/>
</dbReference>
<dbReference type="EMBL" id="JBIENY010000523">
    <property type="protein sequence ID" value="MFG6300888.1"/>
    <property type="molecule type" value="Genomic_DNA"/>
</dbReference>
<dbReference type="Proteomes" id="UP001605990">
    <property type="component" value="Unassembled WGS sequence"/>
</dbReference>
<dbReference type="Pfam" id="PF03780">
    <property type="entry name" value="Asp23"/>
    <property type="match status" value="1"/>
</dbReference>
<reference evidence="3 4" key="1">
    <citation type="submission" date="2024-10" db="EMBL/GenBank/DDBJ databases">
        <title>Draft genome assembly of a novel steroid transforming actinomycete isolated from African clawed frog Xenopus laevis.</title>
        <authorList>
            <person name="Bragin E."/>
            <person name="Kollerov V."/>
            <person name="Donova M.V."/>
        </authorList>
    </citation>
    <scope>NUCLEOTIDE SEQUENCE [LARGE SCALE GENOMIC DNA]</scope>
    <source>
        <strain evidence="3 4">MTOC-St3</strain>
    </source>
</reference>
<evidence type="ECO:0000256" key="1">
    <source>
        <dbReference type="ARBA" id="ARBA00005721"/>
    </source>
</evidence>
<evidence type="ECO:0000313" key="3">
    <source>
        <dbReference type="EMBL" id="MFG6300888.1"/>
    </source>
</evidence>
<comment type="caution">
    <text evidence="3">The sequence shown here is derived from an EMBL/GenBank/DDBJ whole genome shotgun (WGS) entry which is preliminary data.</text>
</comment>
<feature type="compositionally biased region" description="Basic and acidic residues" evidence="2">
    <location>
        <begin position="233"/>
        <end position="252"/>
    </location>
</feature>
<accession>A0ABW7ECH9</accession>
<sequence length="252" mass="27026">MAMNTGADRPEPGTGPADGTAHDDELLACGRTLSQAWAAWEDDINDPHLSDCPHCAQAVQQLTLLGEAVLGTRDENETDWDTTGLTERVMEVVRLELRPGRPLPLGTQDEDLWVREAMVAKTLRAAAETVSGVHAGSCRVRPTTQDVTGCERGPVRVRLEVVVPFTADLQNLADEIRSRVSTAADAALGLPVENVNIHIADVTEPASDAPDPGVPVPDDSSARDGIRTLPGRRAPDALSRRSNEETHEGDQP</sequence>
<dbReference type="InterPro" id="IPR005531">
    <property type="entry name" value="Asp23"/>
</dbReference>
<keyword evidence="4" id="KW-1185">Reference proteome</keyword>
<evidence type="ECO:0000256" key="2">
    <source>
        <dbReference type="SAM" id="MobiDB-lite"/>
    </source>
</evidence>
<protein>
    <submittedName>
        <fullName evidence="3">Asp23/Gls24 family envelope stress response protein</fullName>
    </submittedName>
</protein>
<feature type="region of interest" description="Disordered" evidence="2">
    <location>
        <begin position="203"/>
        <end position="252"/>
    </location>
</feature>
<proteinExistence type="inferred from homology"/>
<organism evidence="3 4">
    <name type="scientific">Streptomyces rochei</name>
    <name type="common">Streptomyces parvullus</name>
    <dbReference type="NCBI Taxonomy" id="1928"/>
    <lineage>
        <taxon>Bacteria</taxon>
        <taxon>Bacillati</taxon>
        <taxon>Actinomycetota</taxon>
        <taxon>Actinomycetes</taxon>
        <taxon>Kitasatosporales</taxon>
        <taxon>Streptomycetaceae</taxon>
        <taxon>Streptomyces</taxon>
        <taxon>Streptomyces rochei group</taxon>
    </lineage>
</organism>
<feature type="region of interest" description="Disordered" evidence="2">
    <location>
        <begin position="1"/>
        <end position="23"/>
    </location>
</feature>
<feature type="compositionally biased region" description="Low complexity" evidence="2">
    <location>
        <begin position="205"/>
        <end position="219"/>
    </location>
</feature>
<gene>
    <name evidence="3" type="ORF">ACGU38_36755</name>
</gene>
<comment type="similarity">
    <text evidence="1">Belongs to the asp23 family.</text>
</comment>
<name>A0ABW7ECH9_STRRO</name>